<dbReference type="OMA" id="KSHNFWL"/>
<dbReference type="RefSeq" id="XP_029239290.1">
    <property type="nucleotide sequence ID" value="XM_029380954.1"/>
</dbReference>
<accession>A0A3R7NR99</accession>
<dbReference type="PANTHER" id="PTHR21646">
    <property type="entry name" value="UBIQUITIN CARBOXYL-TERMINAL HYDROLASE"/>
    <property type="match status" value="1"/>
</dbReference>
<dbReference type="Pfam" id="PF00443">
    <property type="entry name" value="UCH"/>
    <property type="match status" value="1"/>
</dbReference>
<dbReference type="Proteomes" id="UP000283634">
    <property type="component" value="Unassembled WGS sequence"/>
</dbReference>
<dbReference type="OrthoDB" id="265306at2759"/>
<dbReference type="InterPro" id="IPR038765">
    <property type="entry name" value="Papain-like_cys_pep_sf"/>
</dbReference>
<dbReference type="EMBL" id="MKGL01000107">
    <property type="protein sequence ID" value="RNF06503.1"/>
    <property type="molecule type" value="Genomic_DNA"/>
</dbReference>
<keyword evidence="3" id="KW-0378">Hydrolase</keyword>
<dbReference type="InterPro" id="IPR001394">
    <property type="entry name" value="Peptidase_C19_UCH"/>
</dbReference>
<dbReference type="GeneID" id="40327940"/>
<evidence type="ECO:0000256" key="1">
    <source>
        <dbReference type="SAM" id="MobiDB-lite"/>
    </source>
</evidence>
<protein>
    <submittedName>
        <fullName evidence="3">Ubiquitin hydrolase</fullName>
    </submittedName>
</protein>
<dbReference type="InterPro" id="IPR018200">
    <property type="entry name" value="USP_CS"/>
</dbReference>
<sequence length="483" mass="54107">MSAPVFRYGGPSWAPPPRQGHCRVLPDSSLRSFTNPAPTASASKKILPECPGAYRSHPRPSQGETQLIGVSSTTTVLHTLHGQKDRQWNRPWSHSERLPLLTQLGGMRQRPQSPRPNQQANNNITHHALDDSELKTPIKTEQQQPPVPLRNFGNTCYLNAIMQCILHSPWLLSLLASVNAGPKQCPATSVLLDLNASHVSSPGKLLLTIKDEAAKFNAEFKNNGQSDAHEFLRTLLFMVHSEVNTSGGRNAPYEEVKEVEHEDEEEAMKRWREHFLRVDNSVIYDLFGGVMRSKSVCSSCGKESLTFDPFLDLSLPMVQGGMKAMTIESALKDNFNDAEEKLRGGNQLLCARCRRPRNGTRTLKIRQWPKILVLHLKRFDDTGKKNSGQVVFPESFMTHDSSPVQYQLYGVVCHSGSEHWGHYTSYVRTLSGHWYYCNDAIIASSTVKEAMQALTLAYVLFYAETQVRRVSTSSGAVDKHECL</sequence>
<proteinExistence type="predicted"/>
<dbReference type="VEuPathDB" id="TriTrypDB:TRSC58_02088"/>
<dbReference type="Gene3D" id="3.90.70.10">
    <property type="entry name" value="Cysteine proteinases"/>
    <property type="match status" value="1"/>
</dbReference>
<evidence type="ECO:0000313" key="4">
    <source>
        <dbReference type="Proteomes" id="UP000283634"/>
    </source>
</evidence>
<dbReference type="PROSITE" id="PS00973">
    <property type="entry name" value="USP_2"/>
    <property type="match status" value="1"/>
</dbReference>
<dbReference type="InterPro" id="IPR050185">
    <property type="entry name" value="Ub_carboxyl-term_hydrolase"/>
</dbReference>
<keyword evidence="4" id="KW-1185">Reference proteome</keyword>
<dbReference type="InterPro" id="IPR028889">
    <property type="entry name" value="USP"/>
</dbReference>
<gene>
    <name evidence="3" type="ORF">TraAM80_04007</name>
</gene>
<name>A0A3R7NR99_TRYRA</name>
<dbReference type="PROSITE" id="PS50235">
    <property type="entry name" value="USP_3"/>
    <property type="match status" value="1"/>
</dbReference>
<dbReference type="AlphaFoldDB" id="A0A3R7NR99"/>
<evidence type="ECO:0000259" key="2">
    <source>
        <dbReference type="PROSITE" id="PS50235"/>
    </source>
</evidence>
<reference evidence="3 4" key="1">
    <citation type="journal article" date="2018" name="BMC Genomics">
        <title>Genomic comparison of Trypanosoma conorhini and Trypanosoma rangeli to Trypanosoma cruzi strains of high and low virulence.</title>
        <authorList>
            <person name="Bradwell K.R."/>
            <person name="Koparde V.N."/>
            <person name="Matveyev A.V."/>
            <person name="Serrano M.G."/>
            <person name="Alves J.M."/>
            <person name="Parikh H."/>
            <person name="Huang B."/>
            <person name="Lee V."/>
            <person name="Espinosa-Alvarez O."/>
            <person name="Ortiz P.A."/>
            <person name="Costa-Martins A.G."/>
            <person name="Teixeira M.M."/>
            <person name="Buck G.A."/>
        </authorList>
    </citation>
    <scope>NUCLEOTIDE SEQUENCE [LARGE SCALE GENOMIC DNA]</scope>
    <source>
        <strain evidence="3 4">AM80</strain>
    </source>
</reference>
<dbReference type="PANTHER" id="PTHR21646:SF23">
    <property type="entry name" value="UBIQUITIN CARBOXYL-TERMINAL HYDROLASE USP2"/>
    <property type="match status" value="1"/>
</dbReference>
<dbReference type="SUPFAM" id="SSF54001">
    <property type="entry name" value="Cysteine proteinases"/>
    <property type="match status" value="1"/>
</dbReference>
<feature type="compositionally biased region" description="Polar residues" evidence="1">
    <location>
        <begin position="29"/>
        <end position="42"/>
    </location>
</feature>
<organism evidence="3 4">
    <name type="scientific">Trypanosoma rangeli</name>
    <dbReference type="NCBI Taxonomy" id="5698"/>
    <lineage>
        <taxon>Eukaryota</taxon>
        <taxon>Discoba</taxon>
        <taxon>Euglenozoa</taxon>
        <taxon>Kinetoplastea</taxon>
        <taxon>Metakinetoplastina</taxon>
        <taxon>Trypanosomatida</taxon>
        <taxon>Trypanosomatidae</taxon>
        <taxon>Trypanosoma</taxon>
        <taxon>Herpetosoma</taxon>
    </lineage>
</organism>
<evidence type="ECO:0000313" key="3">
    <source>
        <dbReference type="EMBL" id="RNF06503.1"/>
    </source>
</evidence>
<dbReference type="GO" id="GO:0016579">
    <property type="term" value="P:protein deubiquitination"/>
    <property type="evidence" value="ECO:0007669"/>
    <property type="project" value="InterPro"/>
</dbReference>
<feature type="domain" description="USP" evidence="2">
    <location>
        <begin position="147"/>
        <end position="465"/>
    </location>
</feature>
<dbReference type="GO" id="GO:0004843">
    <property type="term" value="F:cysteine-type deubiquitinase activity"/>
    <property type="evidence" value="ECO:0007669"/>
    <property type="project" value="InterPro"/>
</dbReference>
<comment type="caution">
    <text evidence="3">The sequence shown here is derived from an EMBL/GenBank/DDBJ whole genome shotgun (WGS) entry which is preliminary data.</text>
</comment>
<feature type="region of interest" description="Disordered" evidence="1">
    <location>
        <begin position="28"/>
        <end position="66"/>
    </location>
</feature>